<dbReference type="InterPro" id="IPR019734">
    <property type="entry name" value="TPR_rpt"/>
</dbReference>
<evidence type="ECO:0000313" key="2">
    <source>
        <dbReference type="EMBL" id="CAH1263389.1"/>
    </source>
</evidence>
<dbReference type="InterPro" id="IPR011990">
    <property type="entry name" value="TPR-like_helical_dom_sf"/>
</dbReference>
<name>A0A8J9ZU38_BRALA</name>
<dbReference type="Proteomes" id="UP000838412">
    <property type="component" value="Chromosome 4"/>
</dbReference>
<dbReference type="SUPFAM" id="SSF48452">
    <property type="entry name" value="TPR-like"/>
    <property type="match status" value="1"/>
</dbReference>
<protein>
    <submittedName>
        <fullName evidence="2">TTC22 protein</fullName>
    </submittedName>
</protein>
<sequence length="493" mass="56602">MAHGGLLATVPTPGFFHLDLFIKDAKDASQRCDEIKARLDLEKGPMESAMSNLLSVYTFYKQRDHGDALDFLEDLTKIDQNNLNAIANKQFIYGQLMRTEEETACRDKLQELLAEKSDKATARNARCFAEQGYALAFIRDDSKDMISKIRQAINLFRAAQGLVRNVGTDVVSEEERLVWKYYLGTTYWRLDDIHIHAEHKATSSHDDRGEGLLQSQILLIDVTKLDPSWEHSGFYIARAWGLLGALEYKCRKKCVRYRTPEYLVSQISQTQGPGLEWGCYKKALKINPTDNEVYRRFGQSYGREQLYENARQMLHKSIDIMPEKTRNWFAYFCRSNVNLKEYDQLARLSRSRRELSPPDKQLLQQAKQDAIASCEGATTQFNTYFLGKVCHRLAIHPVTNELEDIDELQNALDNFAQALQLEDGYTDHKTHAARAWSLEVAGEHEKAAESYKRAVETDEPTFCGNFLGVLKSFMALHASADHHMYREHYIAEL</sequence>
<dbReference type="EMBL" id="OV696689">
    <property type="protein sequence ID" value="CAH1263389.1"/>
    <property type="molecule type" value="Genomic_DNA"/>
</dbReference>
<dbReference type="PANTHER" id="PTHR16253">
    <property type="entry name" value="TETRATRICOPEPTIDE REPEAT PROTEIN 22"/>
    <property type="match status" value="1"/>
</dbReference>
<dbReference type="PANTHER" id="PTHR16253:SF0">
    <property type="entry name" value="TETRATRICOPEPTIDE REPEAT PROTEIN 22"/>
    <property type="match status" value="1"/>
</dbReference>
<evidence type="ECO:0000313" key="3">
    <source>
        <dbReference type="Proteomes" id="UP000838412"/>
    </source>
</evidence>
<evidence type="ECO:0000256" key="1">
    <source>
        <dbReference type="PROSITE-ProRule" id="PRU00339"/>
    </source>
</evidence>
<reference evidence="2" key="1">
    <citation type="submission" date="2022-01" db="EMBL/GenBank/DDBJ databases">
        <authorList>
            <person name="Braso-Vives M."/>
        </authorList>
    </citation>
    <scope>NUCLEOTIDE SEQUENCE</scope>
</reference>
<accession>A0A8J9ZU38</accession>
<dbReference type="Gene3D" id="1.25.40.10">
    <property type="entry name" value="Tetratricopeptide repeat domain"/>
    <property type="match status" value="2"/>
</dbReference>
<feature type="repeat" description="TPR" evidence="1">
    <location>
        <begin position="291"/>
        <end position="324"/>
    </location>
</feature>
<gene>
    <name evidence="2" type="primary">TTC22</name>
    <name evidence="2" type="ORF">BLAG_LOCUS18096</name>
</gene>
<proteinExistence type="predicted"/>
<dbReference type="AlphaFoldDB" id="A0A8J9ZU38"/>
<dbReference type="InterPro" id="IPR042342">
    <property type="entry name" value="TTC22"/>
</dbReference>
<keyword evidence="3" id="KW-1185">Reference proteome</keyword>
<dbReference type="OrthoDB" id="9976543at2759"/>
<dbReference type="PROSITE" id="PS50005">
    <property type="entry name" value="TPR"/>
    <property type="match status" value="1"/>
</dbReference>
<keyword evidence="1" id="KW-0802">TPR repeat</keyword>
<organism evidence="2 3">
    <name type="scientific">Branchiostoma lanceolatum</name>
    <name type="common">Common lancelet</name>
    <name type="synonym">Amphioxus lanceolatum</name>
    <dbReference type="NCBI Taxonomy" id="7740"/>
    <lineage>
        <taxon>Eukaryota</taxon>
        <taxon>Metazoa</taxon>
        <taxon>Chordata</taxon>
        <taxon>Cephalochordata</taxon>
        <taxon>Leptocardii</taxon>
        <taxon>Amphioxiformes</taxon>
        <taxon>Branchiostomatidae</taxon>
        <taxon>Branchiostoma</taxon>
    </lineage>
</organism>